<dbReference type="Gene3D" id="1.10.260.40">
    <property type="entry name" value="lambda repressor-like DNA-binding domains"/>
    <property type="match status" value="1"/>
</dbReference>
<dbReference type="InterPro" id="IPR010982">
    <property type="entry name" value="Lambda_DNA-bd_dom_sf"/>
</dbReference>
<dbReference type="Gene3D" id="3.40.190.10">
    <property type="entry name" value="Periplasmic binding protein-like II"/>
    <property type="match status" value="2"/>
</dbReference>
<evidence type="ECO:0000259" key="4">
    <source>
        <dbReference type="PROSITE" id="PS50932"/>
    </source>
</evidence>
<dbReference type="PANTHER" id="PTHR30146">
    <property type="entry name" value="LACI-RELATED TRANSCRIPTIONAL REPRESSOR"/>
    <property type="match status" value="1"/>
</dbReference>
<dbReference type="CDD" id="cd06267">
    <property type="entry name" value="PBP1_LacI_sugar_binding-like"/>
    <property type="match status" value="1"/>
</dbReference>
<dbReference type="InterPro" id="IPR001761">
    <property type="entry name" value="Peripla_BP/Lac1_sug-bd_dom"/>
</dbReference>
<dbReference type="EMBL" id="JAHQCW010000053">
    <property type="protein sequence ID" value="MBU9739224.1"/>
    <property type="molecule type" value="Genomic_DNA"/>
</dbReference>
<reference evidence="5" key="1">
    <citation type="submission" date="2021-06" db="EMBL/GenBank/DDBJ databases">
        <title>Description of novel taxa of the family Lachnospiraceae.</title>
        <authorList>
            <person name="Chaplin A.V."/>
            <person name="Sokolova S.R."/>
            <person name="Pikina A.P."/>
            <person name="Korzhanova M."/>
            <person name="Belova V."/>
            <person name="Korostin D."/>
            <person name="Efimov B.A."/>
        </authorList>
    </citation>
    <scope>NUCLEOTIDE SEQUENCE</scope>
    <source>
        <strain evidence="5">ASD5720</strain>
    </source>
</reference>
<evidence type="ECO:0000313" key="6">
    <source>
        <dbReference type="Proteomes" id="UP000712157"/>
    </source>
</evidence>
<dbReference type="InterPro" id="IPR000843">
    <property type="entry name" value="HTH_LacI"/>
</dbReference>
<dbReference type="SMART" id="SM00354">
    <property type="entry name" value="HTH_LACI"/>
    <property type="match status" value="1"/>
</dbReference>
<evidence type="ECO:0000256" key="2">
    <source>
        <dbReference type="ARBA" id="ARBA00023125"/>
    </source>
</evidence>
<dbReference type="InterPro" id="IPR028082">
    <property type="entry name" value="Peripla_BP_I"/>
</dbReference>
<keyword evidence="2" id="KW-0238">DNA-binding</keyword>
<name>A0A949K3R0_9FIRM</name>
<dbReference type="GO" id="GO:0000976">
    <property type="term" value="F:transcription cis-regulatory region binding"/>
    <property type="evidence" value="ECO:0007669"/>
    <property type="project" value="TreeGrafter"/>
</dbReference>
<dbReference type="Proteomes" id="UP000712157">
    <property type="component" value="Unassembled WGS sequence"/>
</dbReference>
<dbReference type="SUPFAM" id="SSF53822">
    <property type="entry name" value="Periplasmic binding protein-like I"/>
    <property type="match status" value="1"/>
</dbReference>
<keyword evidence="1" id="KW-0805">Transcription regulation</keyword>
<dbReference type="Gene3D" id="3.40.50.2300">
    <property type="match status" value="2"/>
</dbReference>
<keyword evidence="3" id="KW-0804">Transcription</keyword>
<evidence type="ECO:0000313" key="5">
    <source>
        <dbReference type="EMBL" id="MBU9739224.1"/>
    </source>
</evidence>
<comment type="caution">
    <text evidence="5">The sequence shown here is derived from an EMBL/GenBank/DDBJ whole genome shotgun (WGS) entry which is preliminary data.</text>
</comment>
<dbReference type="SUPFAM" id="SSF47413">
    <property type="entry name" value="lambda repressor-like DNA-binding domains"/>
    <property type="match status" value="1"/>
</dbReference>
<dbReference type="RefSeq" id="WP_238723125.1">
    <property type="nucleotide sequence ID" value="NZ_JAHQCW010000053.1"/>
</dbReference>
<dbReference type="PROSITE" id="PS50932">
    <property type="entry name" value="HTH_LACI_2"/>
    <property type="match status" value="1"/>
</dbReference>
<accession>A0A949K3R0</accession>
<dbReference type="SUPFAM" id="SSF53850">
    <property type="entry name" value="Periplasmic binding protein-like II"/>
    <property type="match status" value="1"/>
</dbReference>
<dbReference type="PANTHER" id="PTHR30146:SF154">
    <property type="entry name" value="TRANSCRIPTION REGULATOR, MEMBER OF GALR FAMILY"/>
    <property type="match status" value="1"/>
</dbReference>
<dbReference type="Pfam" id="PF01547">
    <property type="entry name" value="SBP_bac_1"/>
    <property type="match status" value="1"/>
</dbReference>
<organism evidence="5 6">
    <name type="scientific">Diplocloster agilis</name>
    <dbReference type="NCBI Taxonomy" id="2850323"/>
    <lineage>
        <taxon>Bacteria</taxon>
        <taxon>Bacillati</taxon>
        <taxon>Bacillota</taxon>
        <taxon>Clostridia</taxon>
        <taxon>Lachnospirales</taxon>
        <taxon>Lachnospiraceae</taxon>
        <taxon>Diplocloster</taxon>
    </lineage>
</organism>
<protein>
    <submittedName>
        <fullName evidence="5">Extracellular solute-binding protein</fullName>
    </submittedName>
</protein>
<sequence>MATLKDVAKRAGVSIATVSCCLSGAKNVRVETKLKVMEAIEELGYIPNSAARNLKLKSSNEIGVVLPDINDAFYAEILKGISSECQQEGYIINVAFSYGSKKSESEKIEEFINKNVAGLLILSCQPENTAFFKGRIEKLNIPTVFMDRKPEDINVNFASFDNYGTVYFFTRSLLQKEYKDIALITGAHHLSSQKACLRGYMDALGEFGCTYHKDWVRVTNMSKEDAFKAAMLVCQQKIPHAIISSSVTMTRGIWEALDIQGISPGKDIQVLTLGEESWNKSDQLPGVTHSSRSAFTMGTSVADLLIGNIAKPFSFEKKNLSFTDDIIYTKLNIPPRTERKSSVISVSGRKTLRVLHYEIPSTNSIKLVSRCFSNQYDVDIIYDNIDEADKLFYRIANDGPQLDPQYDILIFDVPWKDYLADNHCLEDITEVVESPDFNRDHILKENMENCYYKNRCVAIPLSGGTQGLYYRQDLFEKASNMKAFKDKYKIPLRAPRTWTEFNGIAEFFTRSYNPNSPTEYGTSVSGQYDGELAPELLIRLWAEGGKMWNSKNRVCMDSPQNERAFQIILQTLKYVERLPFDTSIDEIIEDFCSGKTAMLVTCTEYAGKIRSSIDTNVIGKVGYTMLPGKAPMTLGWNMGLSRYSENKELAYEYFRWLCRKDTSYYMTILGGQSTLVYPYHSNEILELYPWMRVVQDSFRYTRSRSGPVKTVTSRVMCSNSPEAVLCNVLRNILNRGMTVKEALKTGQTEMEQLFREYGYPM</sequence>
<dbReference type="AlphaFoldDB" id="A0A949K3R0"/>
<dbReference type="GO" id="GO:0003700">
    <property type="term" value="F:DNA-binding transcription factor activity"/>
    <property type="evidence" value="ECO:0007669"/>
    <property type="project" value="TreeGrafter"/>
</dbReference>
<evidence type="ECO:0000256" key="1">
    <source>
        <dbReference type="ARBA" id="ARBA00023015"/>
    </source>
</evidence>
<evidence type="ECO:0000256" key="3">
    <source>
        <dbReference type="ARBA" id="ARBA00023163"/>
    </source>
</evidence>
<dbReference type="Pfam" id="PF00532">
    <property type="entry name" value="Peripla_BP_1"/>
    <property type="match status" value="1"/>
</dbReference>
<feature type="domain" description="HTH lacI-type" evidence="4">
    <location>
        <begin position="2"/>
        <end position="56"/>
    </location>
</feature>
<dbReference type="CDD" id="cd01392">
    <property type="entry name" value="HTH_LacI"/>
    <property type="match status" value="1"/>
</dbReference>
<gene>
    <name evidence="5" type="ORF">KTH89_22065</name>
</gene>
<proteinExistence type="predicted"/>
<dbReference type="Pfam" id="PF00356">
    <property type="entry name" value="LacI"/>
    <property type="match status" value="1"/>
</dbReference>
<keyword evidence="6" id="KW-1185">Reference proteome</keyword>
<dbReference type="InterPro" id="IPR006059">
    <property type="entry name" value="SBP"/>
</dbReference>